<dbReference type="RefSeq" id="WP_193446143.1">
    <property type="nucleotide sequence ID" value="NZ_BSOQ01000033.1"/>
</dbReference>
<evidence type="ECO:0000313" key="3">
    <source>
        <dbReference type="EMBL" id="WQN35148.1"/>
    </source>
</evidence>
<sequence length="275" mass="29840">MTFELKYRLTYEGGEADNNRLPAHQGAISLEGITWSFDLLAHYAATGRIRARGELSPLVRLYLSPARQGSYIHDLTVFLTEPNNLFLTTAIGSYAVATIGQVVNSLVVSTFRQVCGLAEDLAQKDDQRLSRLPSGDREALIDKVEAPMKRAHAVIEDGASTLLIKKGYTPLLTLDAATKAYVNADLLTDEKVWMASVGAYNANSGNGRVYLPAIGKTVPFFAPKGLDANTYAAISLSLDRYVNGLGSIIEMAGTESLSLDGRIKKLIISRAFKPN</sequence>
<proteinExistence type="predicted"/>
<evidence type="ECO:0000313" key="4">
    <source>
        <dbReference type="Proteomes" id="UP001322785"/>
    </source>
</evidence>
<dbReference type="Pfam" id="PF25678">
    <property type="entry name" value="DUF7946"/>
    <property type="match status" value="1"/>
</dbReference>
<feature type="domain" description="DUF7946" evidence="1">
    <location>
        <begin position="8"/>
        <end position="182"/>
    </location>
</feature>
<name>A0ABZ0Z6F6_9HYPH</name>
<dbReference type="InterPro" id="IPR057707">
    <property type="entry name" value="DUF7947"/>
</dbReference>
<dbReference type="Proteomes" id="UP001322785">
    <property type="component" value="Chromosome"/>
</dbReference>
<protein>
    <submittedName>
        <fullName evidence="3">Uncharacterized protein</fullName>
    </submittedName>
</protein>
<feature type="domain" description="DUF7947" evidence="2">
    <location>
        <begin position="196"/>
        <end position="271"/>
    </location>
</feature>
<dbReference type="EMBL" id="CP140635">
    <property type="protein sequence ID" value="WQN35148.1"/>
    <property type="molecule type" value="Genomic_DNA"/>
</dbReference>
<accession>A0ABZ0Z6F6</accession>
<keyword evidence="4" id="KW-1185">Reference proteome</keyword>
<dbReference type="Pfam" id="PF25679">
    <property type="entry name" value="DUF7947"/>
    <property type="match status" value="1"/>
</dbReference>
<reference evidence="3 4" key="1">
    <citation type="submission" date="2023-12" db="EMBL/GenBank/DDBJ databases">
        <authorList>
            <person name="Menendez E."/>
            <person name="Kaur S."/>
            <person name="Flores-Felix J.D."/>
            <person name="diCenzo G.C."/>
            <person name="Peix A."/>
            <person name="Velazquez E."/>
        </authorList>
    </citation>
    <scope>NUCLEOTIDE SEQUENCE [LARGE SCALE GENOMIC DNA]</scope>
    <source>
        <strain evidence="3 4">CIP 108029</strain>
    </source>
</reference>
<dbReference type="InterPro" id="IPR057706">
    <property type="entry name" value="DUF7946"/>
</dbReference>
<gene>
    <name evidence="3" type="ORF">U5G49_000171</name>
</gene>
<organism evidence="3 4">
    <name type="scientific">Rhizobium indigoferae</name>
    <dbReference type="NCBI Taxonomy" id="158891"/>
    <lineage>
        <taxon>Bacteria</taxon>
        <taxon>Pseudomonadati</taxon>
        <taxon>Pseudomonadota</taxon>
        <taxon>Alphaproteobacteria</taxon>
        <taxon>Hyphomicrobiales</taxon>
        <taxon>Rhizobiaceae</taxon>
        <taxon>Rhizobium/Agrobacterium group</taxon>
        <taxon>Rhizobium</taxon>
    </lineage>
</organism>
<evidence type="ECO:0000259" key="1">
    <source>
        <dbReference type="Pfam" id="PF25678"/>
    </source>
</evidence>
<evidence type="ECO:0000259" key="2">
    <source>
        <dbReference type="Pfam" id="PF25679"/>
    </source>
</evidence>